<dbReference type="Proteomes" id="UP000501780">
    <property type="component" value="Chromosome"/>
</dbReference>
<protein>
    <recommendedName>
        <fullName evidence="3">Fimbrillin family protein</fullName>
    </recommendedName>
</protein>
<dbReference type="RefSeq" id="WP_167961447.1">
    <property type="nucleotide sequence ID" value="NZ_CP050831.1"/>
</dbReference>
<reference evidence="1 2" key="1">
    <citation type="submission" date="2020-03" db="EMBL/GenBank/DDBJ databases">
        <title>Genomic analysis of Bacteroides faecium CBA7301.</title>
        <authorList>
            <person name="Kim J."/>
            <person name="Roh S.W."/>
        </authorList>
    </citation>
    <scope>NUCLEOTIDE SEQUENCE [LARGE SCALE GENOMIC DNA]</scope>
    <source>
        <strain evidence="1 2">CBA7301</strain>
    </source>
</reference>
<name>A0A6H0KND2_9BACE</name>
<sequence length="460" mass="52672">MKIYNGMMRKEQIIYMRIKRNLLIGFCSMLLFNCSGETYVGELSTDDDAPLVEPVPILLSLGMSDFQILTRGSGEVNNGNDATFWDNVRFFVYAFNQDPETDLSKPWSEANEDNCLLDGYRSGGANTQTSDYGKEVGVKKEDSNLMLFYPDESSQKIYYNMKNTNLPYNFFAYYLDDWKSECHREKDHIYYDVKIDGRRDFMSAMANPEVQKDKYEGNPYRDKIMERAFSAYSANHGLNPVFQLEHHLVLLRFVVCRPDETSDEYGTTIPELDPDLMVKKIEIRSKLKGRFTVAVSDPATSDETKPKRGISFDVDNQEYLYFELKKKNGDLIGDDGWCRVAECPRYTKEDITDKDKKYNRFVLGKDDEKNDRDSGTSLLVAPADSYWAKISLSIEKEGWNETPYNTVDVELKNKEGKDVFSAGNVYTIYLTVNSLSDIKSTVEAGTWSLGGDVNLTPDDE</sequence>
<proteinExistence type="predicted"/>
<evidence type="ECO:0000313" key="2">
    <source>
        <dbReference type="Proteomes" id="UP000501780"/>
    </source>
</evidence>
<dbReference type="KEGG" id="bfc:BacF7301_06895"/>
<evidence type="ECO:0008006" key="3">
    <source>
        <dbReference type="Google" id="ProtNLM"/>
    </source>
</evidence>
<organism evidence="1 2">
    <name type="scientific">Bacteroides faecium</name>
    <dbReference type="NCBI Taxonomy" id="2715212"/>
    <lineage>
        <taxon>Bacteria</taxon>
        <taxon>Pseudomonadati</taxon>
        <taxon>Bacteroidota</taxon>
        <taxon>Bacteroidia</taxon>
        <taxon>Bacteroidales</taxon>
        <taxon>Bacteroidaceae</taxon>
        <taxon>Bacteroides</taxon>
    </lineage>
</organism>
<accession>A0A6H0KND2</accession>
<dbReference type="AlphaFoldDB" id="A0A6H0KND2"/>
<gene>
    <name evidence="1" type="ORF">BacF7301_06895</name>
</gene>
<dbReference type="EMBL" id="CP050831">
    <property type="protein sequence ID" value="QIU93887.1"/>
    <property type="molecule type" value="Genomic_DNA"/>
</dbReference>
<evidence type="ECO:0000313" key="1">
    <source>
        <dbReference type="EMBL" id="QIU93887.1"/>
    </source>
</evidence>
<keyword evidence="2" id="KW-1185">Reference proteome</keyword>